<dbReference type="PROSITE" id="PS00463">
    <property type="entry name" value="ZN2_CY6_FUNGAL_1"/>
    <property type="match status" value="1"/>
</dbReference>
<dbReference type="Pfam" id="PF11951">
    <property type="entry name" value="Fungal_trans_2"/>
    <property type="match status" value="1"/>
</dbReference>
<comment type="caution">
    <text evidence="6">The sequence shown here is derived from an EMBL/GenBank/DDBJ whole genome shotgun (WGS) entry which is preliminary data.</text>
</comment>
<organism evidence="6 7">
    <name type="scientific">Exophiala viscosa</name>
    <dbReference type="NCBI Taxonomy" id="2486360"/>
    <lineage>
        <taxon>Eukaryota</taxon>
        <taxon>Fungi</taxon>
        <taxon>Dikarya</taxon>
        <taxon>Ascomycota</taxon>
        <taxon>Pezizomycotina</taxon>
        <taxon>Eurotiomycetes</taxon>
        <taxon>Chaetothyriomycetidae</taxon>
        <taxon>Chaetothyriales</taxon>
        <taxon>Herpotrichiellaceae</taxon>
        <taxon>Exophiala</taxon>
    </lineage>
</organism>
<dbReference type="GO" id="GO:0008270">
    <property type="term" value="F:zinc ion binding"/>
    <property type="evidence" value="ECO:0007669"/>
    <property type="project" value="InterPro"/>
</dbReference>
<evidence type="ECO:0000259" key="5">
    <source>
        <dbReference type="PROSITE" id="PS50048"/>
    </source>
</evidence>
<dbReference type="PROSITE" id="PS50048">
    <property type="entry name" value="ZN2_CY6_FUNGAL_2"/>
    <property type="match status" value="1"/>
</dbReference>
<sequence>MHTSGEMNVLNSPARQRATHKKSRLGCFACKARRTKCDESRPVCKRCAGHGSRCRYPRTSKFASGTILRLLPGQSLSISPRMIKSEDCRLFHHFLAMASPHLPAGNDEVWASTIPQLASQNQHLMHAMLGLGASHLHWRRPEAQNQVTAIEFRGRAMAGLRAALTKTTWTRAEVDATIAMVYILAFQAQYMKDGLSDFVVMVRGCALAVRNFTEAGAETSFDLRQLQSGTYLCKLVPDSEGFGLVDKNIVQKGLEALNRVWSIIETDENRQFFSTIKNALLACLQSTSVGFMECHRLYTELFTTDWTKFTETFNASNGVTYVLQAFSTIAQLLMVPVTHSLFVPSSKAPVPSNEVQLVLISWALHACDVVPENYQIFVEWPRAVIDKFS</sequence>
<dbReference type="Gene3D" id="4.10.240.10">
    <property type="entry name" value="Zn(2)-C6 fungal-type DNA-binding domain"/>
    <property type="match status" value="1"/>
</dbReference>
<proteinExistence type="predicted"/>
<dbReference type="PANTHER" id="PTHR47784:SF7">
    <property type="entry name" value="ZN(II)2CYS6 TRANSCRIPTION FACTOR (EUROFUNG)"/>
    <property type="match status" value="1"/>
</dbReference>
<dbReference type="SUPFAM" id="SSF57701">
    <property type="entry name" value="Zn2/Cys6 DNA-binding domain"/>
    <property type="match status" value="1"/>
</dbReference>
<evidence type="ECO:0000256" key="4">
    <source>
        <dbReference type="ARBA" id="ARBA00023242"/>
    </source>
</evidence>
<dbReference type="AlphaFoldDB" id="A0AAN6E4K0"/>
<dbReference type="InterPro" id="IPR021858">
    <property type="entry name" value="Fun_TF"/>
</dbReference>
<evidence type="ECO:0000313" key="7">
    <source>
        <dbReference type="Proteomes" id="UP001203852"/>
    </source>
</evidence>
<accession>A0AAN6E4K0</accession>
<keyword evidence="7" id="KW-1185">Reference proteome</keyword>
<dbReference type="InterPro" id="IPR053157">
    <property type="entry name" value="Sterol_Uptake_Regulator"/>
</dbReference>
<dbReference type="PANTHER" id="PTHR47784">
    <property type="entry name" value="STEROL UPTAKE CONTROL PROTEIN 2"/>
    <property type="match status" value="1"/>
</dbReference>
<dbReference type="CDD" id="cd00067">
    <property type="entry name" value="GAL4"/>
    <property type="match status" value="1"/>
</dbReference>
<reference evidence="6" key="1">
    <citation type="journal article" date="2022" name="bioRxiv">
        <title>Deciphering the potential niche of two novel black yeast fungi from a biological soil crust based on their genomes, phenotypes, and melanin regulation.</title>
        <authorList>
            <consortium name="DOE Joint Genome Institute"/>
            <person name="Carr E.C."/>
            <person name="Barton Q."/>
            <person name="Grambo S."/>
            <person name="Sullivan M."/>
            <person name="Renfro C.M."/>
            <person name="Kuo A."/>
            <person name="Pangilinan J."/>
            <person name="Lipzen A."/>
            <person name="Keymanesh K."/>
            <person name="Savage E."/>
            <person name="Barry K."/>
            <person name="Grigoriev I.V."/>
            <person name="Riekhof W.R."/>
            <person name="Harris S.S."/>
        </authorList>
    </citation>
    <scope>NUCLEOTIDE SEQUENCE</scope>
    <source>
        <strain evidence="6">JF 03-4F</strain>
    </source>
</reference>
<dbReference type="GO" id="GO:0001228">
    <property type="term" value="F:DNA-binding transcription activator activity, RNA polymerase II-specific"/>
    <property type="evidence" value="ECO:0007669"/>
    <property type="project" value="TreeGrafter"/>
</dbReference>
<keyword evidence="2" id="KW-0238">DNA-binding</keyword>
<dbReference type="GO" id="GO:0003677">
    <property type="term" value="F:DNA binding"/>
    <property type="evidence" value="ECO:0007669"/>
    <property type="project" value="UniProtKB-KW"/>
</dbReference>
<keyword evidence="3" id="KW-0804">Transcription</keyword>
<dbReference type="InterPro" id="IPR001138">
    <property type="entry name" value="Zn2Cys6_DnaBD"/>
</dbReference>
<evidence type="ECO:0000313" key="6">
    <source>
        <dbReference type="EMBL" id="KAI1617027.1"/>
    </source>
</evidence>
<evidence type="ECO:0000256" key="2">
    <source>
        <dbReference type="ARBA" id="ARBA00023125"/>
    </source>
</evidence>
<keyword evidence="4" id="KW-0539">Nucleus</keyword>
<evidence type="ECO:0000256" key="1">
    <source>
        <dbReference type="ARBA" id="ARBA00023015"/>
    </source>
</evidence>
<protein>
    <recommendedName>
        <fullName evidence="5">Zn(2)-C6 fungal-type domain-containing protein</fullName>
    </recommendedName>
</protein>
<dbReference type="Pfam" id="PF00172">
    <property type="entry name" value="Zn_clus"/>
    <property type="match status" value="1"/>
</dbReference>
<keyword evidence="1" id="KW-0805">Transcription regulation</keyword>
<name>A0AAN6E4K0_9EURO</name>
<gene>
    <name evidence="6" type="ORF">EDD36DRAFT_152419</name>
</gene>
<evidence type="ECO:0000256" key="3">
    <source>
        <dbReference type="ARBA" id="ARBA00023163"/>
    </source>
</evidence>
<dbReference type="EMBL" id="MU404351">
    <property type="protein sequence ID" value="KAI1617027.1"/>
    <property type="molecule type" value="Genomic_DNA"/>
</dbReference>
<dbReference type="Proteomes" id="UP001203852">
    <property type="component" value="Unassembled WGS sequence"/>
</dbReference>
<dbReference type="InterPro" id="IPR036864">
    <property type="entry name" value="Zn2-C6_fun-type_DNA-bd_sf"/>
</dbReference>
<feature type="domain" description="Zn(2)-C6 fungal-type" evidence="5">
    <location>
        <begin position="26"/>
        <end position="56"/>
    </location>
</feature>
<dbReference type="SMART" id="SM00066">
    <property type="entry name" value="GAL4"/>
    <property type="match status" value="1"/>
</dbReference>